<feature type="region of interest" description="Disordered" evidence="4">
    <location>
        <begin position="443"/>
        <end position="533"/>
    </location>
</feature>
<evidence type="ECO:0000313" key="6">
    <source>
        <dbReference type="EMBL" id="CAI9105345.1"/>
    </source>
</evidence>
<dbReference type="PANTHER" id="PTHR33400">
    <property type="entry name" value="ZINC FINGER CCCH DOMAIN-CONTAINING PROTEIN 6-RELATED"/>
    <property type="match status" value="1"/>
</dbReference>
<dbReference type="CDD" id="cd00086">
    <property type="entry name" value="homeodomain"/>
    <property type="match status" value="1"/>
</dbReference>
<evidence type="ECO:0000256" key="1">
    <source>
        <dbReference type="ARBA" id="ARBA00004123"/>
    </source>
</evidence>
<comment type="subcellular location">
    <subcellularLocation>
        <location evidence="1 3">Nucleus</location>
    </subcellularLocation>
</comment>
<feature type="compositionally biased region" description="Basic and acidic residues" evidence="4">
    <location>
        <begin position="987"/>
        <end position="1000"/>
    </location>
</feature>
<evidence type="ECO:0000256" key="2">
    <source>
        <dbReference type="ARBA" id="ARBA00023125"/>
    </source>
</evidence>
<dbReference type="AlphaFoldDB" id="A0AAV1DEA5"/>
<protein>
    <submittedName>
        <fullName evidence="6">OLC1v1004251C1</fullName>
    </submittedName>
</protein>
<feature type="compositionally biased region" description="Basic and acidic residues" evidence="4">
    <location>
        <begin position="481"/>
        <end position="530"/>
    </location>
</feature>
<dbReference type="SUPFAM" id="SSF46689">
    <property type="entry name" value="Homeodomain-like"/>
    <property type="match status" value="1"/>
</dbReference>
<sequence length="1028" mass="114889">MELQLANENQLELVVSNSSSPIQDLLISQKELFRSQIEELENIVLTQCNLTGVNPLSQEMAAGALSIQIGKRPRDLLNPKAIKYMQAVFSIKDAITKKETREISALFGVTASQVREFFNSQRARVRKFVRISQENITRSKDVNAGVPISTDSSDSMNPVPLDTVAPTSMESGSCLNQDAVHPTDDQSDKYFVENIFSLMRKEDSFSGQVKLMEWIMRIQNASVLYWFLTNGGVMILASWLTQALLEEQTSVLRLILNVFCHLPLQKAQPVHMSAILQSVNSLRFYRVSDVSNRARILLTKWSKAFARSQAFRKTNGAKSAVDSPDELLLKQSIIEVMDNESWHANVDNLEDISTPMDESSGNFRKLESQPVKLLTGSADDSNKKLIRGSQNRERRKVLLVEQPGQKSTGRTSQTPRSTTATKGRPLSADDIQKAKMRAQFIQNKHGKASNTSDVSPQVQTEGGNKTATFYTSKSVSTLKTHGGDETEAPKKSDDLPKTQKQEETEEPTKCDDLPKTHGLDETEEPRKCDDLSLLDVTNLQKSSIENRITSHPDEPPPKKCKRVQIQWQTPAEIRLDDSWSVGAGEHSKEVEVQKNRIHRERETIYKTLLEIPSNPKEPWDREIDYDDSLTPEIPIAQPPDGEISPRESDGTVGTSAGSLPKIADGMPEPDFELLAALLKNPQLVFALTSGQAGNLSNEETVKLLDMIKANETKGLTSVSASSSGKGKLEEKVEVSLPSPTPSNDPVTGSWKPDYIKNPFSQQKTLVGHDINSTQRTLPAVYSQEISLHGNMVQSYASPQMEQQLRAGNFVQQPQILPATVVGPQPTSTLEQLAQQLLPQLYGLQDQRPSSSLPQNVAAYTQLSQPSEVLLNSNRTSVSRIPQMANPLNAVNPAMHDISYPTTTTHRAQAQVQQQPSYIPEPQGHSWWPRQGVDHPNARYQNEINPVDYKTFAGPQVIGEPGFETWSQHKSPMRSHRYTPGLNYQEHDMNQVHSYRPERQTNRHSVYPSSSGYQEPGMNDANRWRDRRR</sequence>
<feature type="compositionally biased region" description="Polar residues" evidence="4">
    <location>
        <begin position="714"/>
        <end position="724"/>
    </location>
</feature>
<feature type="compositionally biased region" description="Polar residues" evidence="4">
    <location>
        <begin position="404"/>
        <end position="421"/>
    </location>
</feature>
<keyword evidence="3" id="KW-0371">Homeobox</keyword>
<dbReference type="GO" id="GO:0010228">
    <property type="term" value="P:vegetative to reproductive phase transition of meristem"/>
    <property type="evidence" value="ECO:0007669"/>
    <property type="project" value="TreeGrafter"/>
</dbReference>
<dbReference type="GO" id="GO:0003677">
    <property type="term" value="F:DNA binding"/>
    <property type="evidence" value="ECO:0007669"/>
    <property type="project" value="UniProtKB-UniRule"/>
</dbReference>
<evidence type="ECO:0000313" key="7">
    <source>
        <dbReference type="Proteomes" id="UP001161247"/>
    </source>
</evidence>
<evidence type="ECO:0000256" key="3">
    <source>
        <dbReference type="PROSITE-ProRule" id="PRU00108"/>
    </source>
</evidence>
<feature type="region of interest" description="Disordered" evidence="4">
    <location>
        <begin position="714"/>
        <end position="749"/>
    </location>
</feature>
<organism evidence="6 7">
    <name type="scientific">Oldenlandia corymbosa var. corymbosa</name>
    <dbReference type="NCBI Taxonomy" id="529605"/>
    <lineage>
        <taxon>Eukaryota</taxon>
        <taxon>Viridiplantae</taxon>
        <taxon>Streptophyta</taxon>
        <taxon>Embryophyta</taxon>
        <taxon>Tracheophyta</taxon>
        <taxon>Spermatophyta</taxon>
        <taxon>Magnoliopsida</taxon>
        <taxon>eudicotyledons</taxon>
        <taxon>Gunneridae</taxon>
        <taxon>Pentapetalae</taxon>
        <taxon>asterids</taxon>
        <taxon>lamiids</taxon>
        <taxon>Gentianales</taxon>
        <taxon>Rubiaceae</taxon>
        <taxon>Rubioideae</taxon>
        <taxon>Spermacoceae</taxon>
        <taxon>Hedyotis-Oldenlandia complex</taxon>
        <taxon>Oldenlandia</taxon>
    </lineage>
</organism>
<feature type="DNA-binding region" description="Homeobox" evidence="3">
    <location>
        <begin position="70"/>
        <end position="129"/>
    </location>
</feature>
<keyword evidence="2 3" id="KW-0238">DNA-binding</keyword>
<name>A0AAV1DEA5_OLDCO</name>
<dbReference type="Proteomes" id="UP001161247">
    <property type="component" value="Chromosome 5"/>
</dbReference>
<feature type="compositionally biased region" description="Polar residues" evidence="4">
    <location>
        <begin position="448"/>
        <end position="479"/>
    </location>
</feature>
<feature type="compositionally biased region" description="Polar residues" evidence="4">
    <location>
        <begin position="1002"/>
        <end position="1012"/>
    </location>
</feature>
<gene>
    <name evidence="6" type="ORF">OLC1_LOCUS14065</name>
</gene>
<feature type="region of interest" description="Disordered" evidence="4">
    <location>
        <begin position="633"/>
        <end position="655"/>
    </location>
</feature>
<feature type="region of interest" description="Disordered" evidence="4">
    <location>
        <begin position="987"/>
        <end position="1028"/>
    </location>
</feature>
<feature type="domain" description="Homeobox" evidence="5">
    <location>
        <begin position="68"/>
        <end position="128"/>
    </location>
</feature>
<feature type="region of interest" description="Disordered" evidence="4">
    <location>
        <begin position="961"/>
        <end position="980"/>
    </location>
</feature>
<dbReference type="Gene3D" id="1.10.10.60">
    <property type="entry name" value="Homeodomain-like"/>
    <property type="match status" value="1"/>
</dbReference>
<evidence type="ECO:0000256" key="4">
    <source>
        <dbReference type="SAM" id="MobiDB-lite"/>
    </source>
</evidence>
<feature type="region of interest" description="Disordered" evidence="4">
    <location>
        <begin position="353"/>
        <end position="428"/>
    </location>
</feature>
<dbReference type="PANTHER" id="PTHR33400:SF6">
    <property type="entry name" value="HOMEOBOX PROTEIN LUMINIDEPENDENS"/>
    <property type="match status" value="1"/>
</dbReference>
<accession>A0AAV1DEA5</accession>
<dbReference type="GO" id="GO:0005634">
    <property type="term" value="C:nucleus"/>
    <property type="evidence" value="ECO:0007669"/>
    <property type="project" value="UniProtKB-SubCell"/>
</dbReference>
<dbReference type="PROSITE" id="PS50071">
    <property type="entry name" value="HOMEOBOX_2"/>
    <property type="match status" value="1"/>
</dbReference>
<keyword evidence="3" id="KW-0539">Nucleus</keyword>
<dbReference type="SMART" id="SM00389">
    <property type="entry name" value="HOX"/>
    <property type="match status" value="1"/>
</dbReference>
<reference evidence="6" key="1">
    <citation type="submission" date="2023-03" db="EMBL/GenBank/DDBJ databases">
        <authorList>
            <person name="Julca I."/>
        </authorList>
    </citation>
    <scope>NUCLEOTIDE SEQUENCE</scope>
</reference>
<proteinExistence type="predicted"/>
<dbReference type="InterPro" id="IPR001356">
    <property type="entry name" value="HD"/>
</dbReference>
<dbReference type="InterPro" id="IPR009057">
    <property type="entry name" value="Homeodomain-like_sf"/>
</dbReference>
<keyword evidence="7" id="KW-1185">Reference proteome</keyword>
<evidence type="ECO:0000259" key="5">
    <source>
        <dbReference type="PROSITE" id="PS50071"/>
    </source>
</evidence>
<dbReference type="EMBL" id="OX459122">
    <property type="protein sequence ID" value="CAI9105345.1"/>
    <property type="molecule type" value="Genomic_DNA"/>
</dbReference>